<organism evidence="1 2">
    <name type="scientific">Cecembia lonarensis (strain CCUG 58316 / KCTC 22772 / LW9)</name>
    <dbReference type="NCBI Taxonomy" id="1225176"/>
    <lineage>
        <taxon>Bacteria</taxon>
        <taxon>Pseudomonadati</taxon>
        <taxon>Bacteroidota</taxon>
        <taxon>Cytophagia</taxon>
        <taxon>Cytophagales</taxon>
        <taxon>Cyclobacteriaceae</taxon>
        <taxon>Cecembia</taxon>
    </lineage>
</organism>
<dbReference type="InterPro" id="IPR026350">
    <property type="entry name" value="GxxExxY"/>
</dbReference>
<gene>
    <name evidence="1" type="ORF">B879_00047</name>
</gene>
<dbReference type="AlphaFoldDB" id="K1LLL7"/>
<evidence type="ECO:0000313" key="1">
    <source>
        <dbReference type="EMBL" id="EKB51253.1"/>
    </source>
</evidence>
<dbReference type="Proteomes" id="UP000004478">
    <property type="component" value="Unassembled WGS sequence"/>
</dbReference>
<evidence type="ECO:0000313" key="2">
    <source>
        <dbReference type="Proteomes" id="UP000004478"/>
    </source>
</evidence>
<dbReference type="PATRIC" id="fig|1225176.3.peg.47"/>
<dbReference type="NCBIfam" id="TIGR04256">
    <property type="entry name" value="GxxExxY"/>
    <property type="match status" value="1"/>
</dbReference>
<dbReference type="OrthoDB" id="1119698at2"/>
<proteinExistence type="predicted"/>
<reference evidence="1 2" key="1">
    <citation type="journal article" date="2012" name="J. Bacteriol.">
        <title>Draft Genome Sequence of Cecembia lonarensis Strain LW9T, Isolated from Lonar Lake, a Haloalkaline Lake in India.</title>
        <authorList>
            <person name="Shivaji S."/>
            <person name="Ara S."/>
            <person name="Singh A."/>
            <person name="Pinnaka A.K."/>
        </authorList>
    </citation>
    <scope>NUCLEOTIDE SEQUENCE [LARGE SCALE GENOMIC DNA]</scope>
    <source>
        <strain evidence="1 2">LW9</strain>
    </source>
</reference>
<protein>
    <submittedName>
        <fullName evidence="1">GxxExxY protein</fullName>
    </submittedName>
</protein>
<name>K1LLL7_CECL9</name>
<dbReference type="RefSeq" id="WP_009183102.1">
    <property type="nucleotide sequence ID" value="NZ_AMGM01000001.1"/>
</dbReference>
<dbReference type="EMBL" id="AMGM01000001">
    <property type="protein sequence ID" value="EKB51253.1"/>
    <property type="molecule type" value="Genomic_DNA"/>
</dbReference>
<keyword evidence="2" id="KW-1185">Reference proteome</keyword>
<accession>K1LLL7</accession>
<dbReference type="Pfam" id="PF13366">
    <property type="entry name" value="PDDEXK_3"/>
    <property type="match status" value="1"/>
</dbReference>
<sequence>MKENEIETIILDKAFEIHRNLGPGLLESVYEKALEYELIQAGIFVVSQVPVPLVYKEIKFEAGFRLNLLVENKVIVEIKANDGLAPVHFAQTLTYLKLSEKKLGLLLNFNVKYLKDGIHRIANKL</sequence>
<comment type="caution">
    <text evidence="1">The sequence shown here is derived from an EMBL/GenBank/DDBJ whole genome shotgun (WGS) entry which is preliminary data.</text>
</comment>